<dbReference type="Gene3D" id="3.40.50.1820">
    <property type="entry name" value="alpha/beta hydrolase"/>
    <property type="match status" value="1"/>
</dbReference>
<dbReference type="Proteomes" id="UP000324143">
    <property type="component" value="Unassembled WGS sequence"/>
</dbReference>
<proteinExistence type="predicted"/>
<reference evidence="3" key="1">
    <citation type="submission" date="2019-08" db="EMBL/GenBank/DDBJ databases">
        <title>Genomic characterization of a novel candidate phylum (ARYD3) from a high temperature, high salinity tertiary oil reservoir in north central Oklahoma, USA.</title>
        <authorList>
            <person name="Youssef N.H."/>
            <person name="Yadav A."/>
            <person name="Elshahed M.S."/>
        </authorList>
    </citation>
    <scope>NUCLEOTIDE SEQUENCE [LARGE SCALE GENOMIC DNA]</scope>
    <source>
        <strain evidence="3">ARYD3</strain>
    </source>
</reference>
<gene>
    <name evidence="3" type="ORF">FXF47_00520</name>
</gene>
<keyword evidence="1" id="KW-0378">Hydrolase</keyword>
<name>A0A5D0MKY3_9BACT</name>
<dbReference type="GO" id="GO:0052689">
    <property type="term" value="F:carboxylic ester hydrolase activity"/>
    <property type="evidence" value="ECO:0007669"/>
    <property type="project" value="UniProtKB-ARBA"/>
</dbReference>
<dbReference type="GO" id="GO:0008236">
    <property type="term" value="F:serine-type peptidase activity"/>
    <property type="evidence" value="ECO:0007669"/>
    <property type="project" value="InterPro"/>
</dbReference>
<dbReference type="Pfam" id="PF00326">
    <property type="entry name" value="Peptidase_S9"/>
    <property type="match status" value="1"/>
</dbReference>
<protein>
    <submittedName>
        <fullName evidence="3">Prolyl oligopeptidase family serine peptidase</fullName>
    </submittedName>
</protein>
<dbReference type="AlphaFoldDB" id="A0A5D0MKY3"/>
<dbReference type="PROSITE" id="PS51257">
    <property type="entry name" value="PROKAR_LIPOPROTEIN"/>
    <property type="match status" value="1"/>
</dbReference>
<comment type="caution">
    <text evidence="3">The sequence shown here is derived from an EMBL/GenBank/DDBJ whole genome shotgun (WGS) entry which is preliminary data.</text>
</comment>
<dbReference type="EMBL" id="VSIX01000004">
    <property type="protein sequence ID" value="TYB32100.1"/>
    <property type="molecule type" value="Genomic_DNA"/>
</dbReference>
<dbReference type="InterPro" id="IPR001375">
    <property type="entry name" value="Peptidase_S9_cat"/>
</dbReference>
<dbReference type="InterPro" id="IPR029058">
    <property type="entry name" value="AB_hydrolase_fold"/>
</dbReference>
<accession>A0A5D0MKY3</accession>
<dbReference type="PANTHER" id="PTHR22946">
    <property type="entry name" value="DIENELACTONE HYDROLASE DOMAIN-CONTAINING PROTEIN-RELATED"/>
    <property type="match status" value="1"/>
</dbReference>
<feature type="domain" description="Peptidase S9 prolyl oligopeptidase catalytic" evidence="2">
    <location>
        <begin position="129"/>
        <end position="330"/>
    </location>
</feature>
<organism evidence="3 4">
    <name type="scientific">Candidatus Mcinerneyibacterium aminivorans</name>
    <dbReference type="NCBI Taxonomy" id="2703815"/>
    <lineage>
        <taxon>Bacteria</taxon>
        <taxon>Candidatus Macinerneyibacteriota</taxon>
        <taxon>Candidatus Mcinerneyibacteria</taxon>
        <taxon>Candidatus Mcinerneyibacteriales</taxon>
        <taxon>Candidatus Mcinerneyibacteriaceae</taxon>
        <taxon>Candidatus Mcinerneyibacterium</taxon>
    </lineage>
</organism>
<dbReference type="SUPFAM" id="SSF53474">
    <property type="entry name" value="alpha/beta-Hydrolases"/>
    <property type="match status" value="1"/>
</dbReference>
<evidence type="ECO:0000313" key="3">
    <source>
        <dbReference type="EMBL" id="TYB32100.1"/>
    </source>
</evidence>
<dbReference type="InterPro" id="IPR050261">
    <property type="entry name" value="FrsA_esterase"/>
</dbReference>
<keyword evidence="4" id="KW-1185">Reference proteome</keyword>
<evidence type="ECO:0000313" key="4">
    <source>
        <dbReference type="Proteomes" id="UP000324143"/>
    </source>
</evidence>
<evidence type="ECO:0000259" key="2">
    <source>
        <dbReference type="Pfam" id="PF00326"/>
    </source>
</evidence>
<dbReference type="GO" id="GO:0006508">
    <property type="term" value="P:proteolysis"/>
    <property type="evidence" value="ECO:0007669"/>
    <property type="project" value="InterPro"/>
</dbReference>
<dbReference type="PANTHER" id="PTHR22946:SF9">
    <property type="entry name" value="POLYKETIDE TRANSFERASE AF380"/>
    <property type="match status" value="1"/>
</dbReference>
<sequence>MKEVFLKKYIIILLIAPFLVIGCKSELESAAKTENENQKNTINYKIEKIKNENFPSQLINIEKKLDYVKNKYQEYLISYKSDGLKIFGKMNIPDQEIPENGFPVVIINHGYIPPNKYDTDNSYRLVDGFFASSGFITLKSDYRGWNNSEKLENSVYNRLGLVRDIKYLLEAIPNIEEADENNVFVFGHSMGGEVTLKLLQTIDDNKLRAASLWAPCYEYYPEVSLYFIRDDGENEEMAQKRRKKILSYIPEKDFPLYSVTNYVNYIDIPIILHHGTMDKSVPFQWSLNLVEELKKHGKDYTFYSYKDDHNLSNNFFSVLARDVKFFKKNIQ</sequence>
<evidence type="ECO:0000256" key="1">
    <source>
        <dbReference type="ARBA" id="ARBA00022801"/>
    </source>
</evidence>